<feature type="transmembrane region" description="Helical" evidence="2">
    <location>
        <begin position="92"/>
        <end position="109"/>
    </location>
</feature>
<dbReference type="RefSeq" id="WP_181677776.1">
    <property type="nucleotide sequence ID" value="NZ_JABJVM010000024.1"/>
</dbReference>
<evidence type="ECO:0000256" key="2">
    <source>
        <dbReference type="SAM" id="Phobius"/>
    </source>
</evidence>
<dbReference type="NCBIfam" id="TIGR01167">
    <property type="entry name" value="LPXTG_anchor"/>
    <property type="match status" value="1"/>
</dbReference>
<keyword evidence="5" id="KW-1185">Reference proteome</keyword>
<sequence length="120" mass="12294">MIKIMYKLASILLFGALMFASSPVFAASYESDVGLTFDGAETSGGGGGGTTPTDDQTEPKTNGSTGTATTTNTGTTGSSTELPKTGDEADTNVVWIGSALIVCGMSLMLRKAQKEAKNNE</sequence>
<comment type="caution">
    <text evidence="4">The sequence shown here is derived from an EMBL/GenBank/DDBJ whole genome shotgun (WGS) entry which is preliminary data.</text>
</comment>
<feature type="signal peptide" evidence="3">
    <location>
        <begin position="1"/>
        <end position="26"/>
    </location>
</feature>
<feature type="compositionally biased region" description="Low complexity" evidence="1">
    <location>
        <begin position="61"/>
        <end position="80"/>
    </location>
</feature>
<organism evidence="4 5">
    <name type="scientific">Listeria rustica</name>
    <dbReference type="NCBI Taxonomy" id="2713503"/>
    <lineage>
        <taxon>Bacteria</taxon>
        <taxon>Bacillati</taxon>
        <taxon>Bacillota</taxon>
        <taxon>Bacilli</taxon>
        <taxon>Bacillales</taxon>
        <taxon>Listeriaceae</taxon>
        <taxon>Listeria</taxon>
    </lineage>
</organism>
<dbReference type="AlphaFoldDB" id="A0A7W1T982"/>
<reference evidence="4 5" key="1">
    <citation type="submission" date="2020-05" db="EMBL/GenBank/DDBJ databases">
        <authorList>
            <person name="Carlin C.R."/>
        </authorList>
    </citation>
    <scope>NUCLEOTIDE SEQUENCE [LARGE SCALE GENOMIC DNA]</scope>
    <source>
        <strain evidence="4 5">FSL W9-0585</strain>
    </source>
</reference>
<evidence type="ECO:0000256" key="1">
    <source>
        <dbReference type="SAM" id="MobiDB-lite"/>
    </source>
</evidence>
<evidence type="ECO:0000313" key="4">
    <source>
        <dbReference type="EMBL" id="MBA3927711.1"/>
    </source>
</evidence>
<feature type="chain" id="PRO_5030919318" evidence="3">
    <location>
        <begin position="27"/>
        <end position="120"/>
    </location>
</feature>
<name>A0A7W1T982_9LIST</name>
<keyword evidence="3" id="KW-0732">Signal</keyword>
<evidence type="ECO:0000313" key="5">
    <source>
        <dbReference type="Proteomes" id="UP000548787"/>
    </source>
</evidence>
<dbReference type="EMBL" id="JABJVM010000024">
    <property type="protein sequence ID" value="MBA3927711.1"/>
    <property type="molecule type" value="Genomic_DNA"/>
</dbReference>
<reference evidence="4 5" key="2">
    <citation type="submission" date="2020-08" db="EMBL/GenBank/DDBJ databases">
        <title>Listeria ohnekaius sp. nov. and Listeria portnoyii sp. nov. isolated from non-agricultural and natural environments.</title>
        <authorList>
            <person name="Weller D."/>
            <person name="Belias A.M."/>
            <person name="Liao J."/>
            <person name="Guo S."/>
            <person name="Orsi R.H."/>
            <person name="Wiedmann M."/>
        </authorList>
    </citation>
    <scope>NUCLEOTIDE SEQUENCE [LARGE SCALE GENOMIC DNA]</scope>
    <source>
        <strain evidence="4 5">FSL W9-0585</strain>
    </source>
</reference>
<keyword evidence="2" id="KW-0812">Transmembrane</keyword>
<feature type="region of interest" description="Disordered" evidence="1">
    <location>
        <begin position="37"/>
        <end position="88"/>
    </location>
</feature>
<keyword evidence="2" id="KW-1133">Transmembrane helix</keyword>
<dbReference type="Proteomes" id="UP000548787">
    <property type="component" value="Unassembled WGS sequence"/>
</dbReference>
<evidence type="ECO:0000256" key="3">
    <source>
        <dbReference type="SAM" id="SignalP"/>
    </source>
</evidence>
<accession>A0A7W1T982</accession>
<keyword evidence="2" id="KW-0472">Membrane</keyword>
<proteinExistence type="predicted"/>
<protein>
    <submittedName>
        <fullName evidence="4">LPXTG cell wall anchor domain-containing protein</fullName>
    </submittedName>
</protein>
<gene>
    <name evidence="4" type="ORF">HPK16_15340</name>
</gene>